<dbReference type="Proteomes" id="UP000886998">
    <property type="component" value="Unassembled WGS sequence"/>
</dbReference>
<dbReference type="Pfam" id="PF00412">
    <property type="entry name" value="LIM"/>
    <property type="match status" value="1"/>
</dbReference>
<proteinExistence type="predicted"/>
<dbReference type="CDD" id="cd09369">
    <property type="entry name" value="LIM1_Lhx2_Lhx9"/>
    <property type="match status" value="1"/>
</dbReference>
<evidence type="ECO:0000256" key="4">
    <source>
        <dbReference type="ARBA" id="ARBA00023038"/>
    </source>
</evidence>
<keyword evidence="3 8" id="KW-0862">Zinc</keyword>
<evidence type="ECO:0000256" key="7">
    <source>
        <dbReference type="ARBA" id="ARBA00023242"/>
    </source>
</evidence>
<reference evidence="10" key="1">
    <citation type="submission" date="2020-08" db="EMBL/GenBank/DDBJ databases">
        <title>Multicomponent nature underlies the extraordinary mechanical properties of spider dragline silk.</title>
        <authorList>
            <person name="Kono N."/>
            <person name="Nakamura H."/>
            <person name="Mori M."/>
            <person name="Yoshida Y."/>
            <person name="Ohtoshi R."/>
            <person name="Malay A.D."/>
            <person name="Moran D.A.P."/>
            <person name="Tomita M."/>
            <person name="Numata K."/>
            <person name="Arakawa K."/>
        </authorList>
    </citation>
    <scope>NUCLEOTIDE SEQUENCE</scope>
</reference>
<dbReference type="GO" id="GO:0000981">
    <property type="term" value="F:DNA-binding transcription factor activity, RNA polymerase II-specific"/>
    <property type="evidence" value="ECO:0007669"/>
    <property type="project" value="TreeGrafter"/>
</dbReference>
<comment type="subcellular location">
    <subcellularLocation>
        <location evidence="1">Nucleus</location>
    </subcellularLocation>
</comment>
<dbReference type="PANTHER" id="PTHR24208">
    <property type="entry name" value="LIM/HOMEOBOX PROTEIN LHX"/>
    <property type="match status" value="1"/>
</dbReference>
<accession>A0A8X6YW56</accession>
<evidence type="ECO:0000256" key="8">
    <source>
        <dbReference type="PROSITE-ProRule" id="PRU00125"/>
    </source>
</evidence>
<dbReference type="InterPro" id="IPR001781">
    <property type="entry name" value="Znf_LIM"/>
</dbReference>
<keyword evidence="4 8" id="KW-0440">LIM domain</keyword>
<feature type="domain" description="LIM zinc-binding" evidence="9">
    <location>
        <begin position="15"/>
        <end position="76"/>
    </location>
</feature>
<organism evidence="10 11">
    <name type="scientific">Trichonephila inaurata madagascariensis</name>
    <dbReference type="NCBI Taxonomy" id="2747483"/>
    <lineage>
        <taxon>Eukaryota</taxon>
        <taxon>Metazoa</taxon>
        <taxon>Ecdysozoa</taxon>
        <taxon>Arthropoda</taxon>
        <taxon>Chelicerata</taxon>
        <taxon>Arachnida</taxon>
        <taxon>Araneae</taxon>
        <taxon>Araneomorphae</taxon>
        <taxon>Entelegynae</taxon>
        <taxon>Araneoidea</taxon>
        <taxon>Nephilidae</taxon>
        <taxon>Trichonephila</taxon>
        <taxon>Trichonephila inaurata</taxon>
    </lineage>
</organism>
<keyword evidence="11" id="KW-1185">Reference proteome</keyword>
<dbReference type="PROSITE" id="PS50023">
    <property type="entry name" value="LIM_DOMAIN_2"/>
    <property type="match status" value="1"/>
</dbReference>
<dbReference type="GO" id="GO:0005634">
    <property type="term" value="C:nucleus"/>
    <property type="evidence" value="ECO:0007669"/>
    <property type="project" value="UniProtKB-SubCell"/>
</dbReference>
<keyword evidence="5" id="KW-0238">DNA-binding</keyword>
<dbReference type="SMART" id="SM00132">
    <property type="entry name" value="LIM"/>
    <property type="match status" value="1"/>
</dbReference>
<keyword evidence="6" id="KW-0371">Homeobox</keyword>
<evidence type="ECO:0000256" key="6">
    <source>
        <dbReference type="ARBA" id="ARBA00023155"/>
    </source>
</evidence>
<evidence type="ECO:0000256" key="2">
    <source>
        <dbReference type="ARBA" id="ARBA00022723"/>
    </source>
</evidence>
<gene>
    <name evidence="10" type="primary">lhx9</name>
    <name evidence="10" type="ORF">TNIN_127111</name>
</gene>
<dbReference type="SUPFAM" id="SSF57716">
    <property type="entry name" value="Glucocorticoid receptor-like (DNA-binding domain)"/>
    <property type="match status" value="2"/>
</dbReference>
<dbReference type="FunFam" id="2.10.110.10:FF:000033">
    <property type="entry name" value="LIM/homeobox protein Lhx9 isoform X2"/>
    <property type="match status" value="1"/>
</dbReference>
<comment type="caution">
    <text evidence="10">The sequence shown here is derived from an EMBL/GenBank/DDBJ whole genome shotgun (WGS) entry which is preliminary data.</text>
</comment>
<dbReference type="EMBL" id="BMAV01022852">
    <property type="protein sequence ID" value="GFY78181.1"/>
    <property type="molecule type" value="Genomic_DNA"/>
</dbReference>
<protein>
    <recommendedName>
        <fullName evidence="9">LIM zinc-binding domain-containing protein</fullName>
    </recommendedName>
</protein>
<dbReference type="Gene3D" id="2.10.110.10">
    <property type="entry name" value="Cysteine Rich Protein"/>
    <property type="match status" value="1"/>
</dbReference>
<keyword evidence="2 8" id="KW-0479">Metal-binding</keyword>
<dbReference type="GO" id="GO:0046872">
    <property type="term" value="F:metal ion binding"/>
    <property type="evidence" value="ECO:0007669"/>
    <property type="project" value="UniProtKB-KW"/>
</dbReference>
<dbReference type="PROSITE" id="PS00478">
    <property type="entry name" value="LIM_DOMAIN_1"/>
    <property type="match status" value="1"/>
</dbReference>
<evidence type="ECO:0000256" key="3">
    <source>
        <dbReference type="ARBA" id="ARBA00022833"/>
    </source>
</evidence>
<dbReference type="PANTHER" id="PTHR24208:SF168">
    <property type="entry name" value="PROTEIN APTEROUS"/>
    <property type="match status" value="1"/>
</dbReference>
<dbReference type="GO" id="GO:0000977">
    <property type="term" value="F:RNA polymerase II transcription regulatory region sequence-specific DNA binding"/>
    <property type="evidence" value="ECO:0007669"/>
    <property type="project" value="TreeGrafter"/>
</dbReference>
<evidence type="ECO:0000313" key="10">
    <source>
        <dbReference type="EMBL" id="GFY78181.1"/>
    </source>
</evidence>
<name>A0A8X6YW56_9ARAC</name>
<evidence type="ECO:0000256" key="1">
    <source>
        <dbReference type="ARBA" id="ARBA00004123"/>
    </source>
</evidence>
<dbReference type="AlphaFoldDB" id="A0A8X6YW56"/>
<evidence type="ECO:0000259" key="9">
    <source>
        <dbReference type="PROSITE" id="PS50023"/>
    </source>
</evidence>
<dbReference type="OrthoDB" id="6432662at2759"/>
<evidence type="ECO:0000256" key="5">
    <source>
        <dbReference type="ARBA" id="ARBA00023125"/>
    </source>
</evidence>
<keyword evidence="7" id="KW-0539">Nucleus</keyword>
<evidence type="ECO:0000313" key="11">
    <source>
        <dbReference type="Proteomes" id="UP000886998"/>
    </source>
</evidence>
<dbReference type="InterPro" id="IPR050453">
    <property type="entry name" value="LIM_Homeobox_TF"/>
</dbReference>
<sequence length="134" mass="15144">MPVISAGEYQPPVPHLCGGCGGKIADRYYLLAVDRQWHARCLICCECKAQLDSELTCFARDGNIYCKDDYYSYCIKQPSVFGAYVQAFTYSPKMIWVSLYFNFFEITALSGMEKKLLRAARSSRALKTSFDLSG</sequence>
<dbReference type="GO" id="GO:0030182">
    <property type="term" value="P:neuron differentiation"/>
    <property type="evidence" value="ECO:0007669"/>
    <property type="project" value="TreeGrafter"/>
</dbReference>